<keyword evidence="8" id="KW-0611">Plant defense</keyword>
<dbReference type="EC" id="3.2.1.39" evidence="4"/>
<organism evidence="15 16">
    <name type="scientific">Lithospermum erythrorhizon</name>
    <name type="common">Purple gromwell</name>
    <name type="synonym">Lithospermum officinale var. erythrorhizon</name>
    <dbReference type="NCBI Taxonomy" id="34254"/>
    <lineage>
        <taxon>Eukaryota</taxon>
        <taxon>Viridiplantae</taxon>
        <taxon>Streptophyta</taxon>
        <taxon>Embryophyta</taxon>
        <taxon>Tracheophyta</taxon>
        <taxon>Spermatophyta</taxon>
        <taxon>Magnoliopsida</taxon>
        <taxon>eudicotyledons</taxon>
        <taxon>Gunneridae</taxon>
        <taxon>Pentapetalae</taxon>
        <taxon>asterids</taxon>
        <taxon>lamiids</taxon>
        <taxon>Boraginales</taxon>
        <taxon>Boraginaceae</taxon>
        <taxon>Boraginoideae</taxon>
        <taxon>Lithospermeae</taxon>
        <taxon>Lithospermum</taxon>
    </lineage>
</organism>
<sequence length="469" mass="51380">MHVTLEQNKMEKSKITFGIILLCALLIQDVQSIGVNYGTLGNDLPPPAQVAQFLKDRTIIDRVKIFDANQDIIRAFANTGIFLTITVPNGEIPALTDIGYAAGWINNNVKSFYPATKINYICVGNEVLHWGPQNLIDNLVLAMRSLNQALISSGITDVKVVSPQSLAILQPIPNDAPPSFARFRDGWDKSILGPMLQFHRETNSPFMVNPYPYFGYSPNKENFAVFKSRNPVVFDQVTKKSYNNMFDLLLDSVHVSMQKLGFADVGIVVGETGWPSMGEPNQPHCSVSNAASYNGGLLRKVVGGQGTPLMPNGKFEIYIFGLFNENIKPGPTAERNFGLFRPDFSQVYQTGIMKGEPLLPAPVGGKRHGKRSPQPRPNPVQPNPIPPVNQGPTWCVPKPEATDAQLQQNLDMVCGSGIDCKPLQPGGACELPNTIRDRASWAMNSFYKSKGFVCDFAGTGLVTTVDPSK</sequence>
<evidence type="ECO:0000256" key="11">
    <source>
        <dbReference type="RuleBase" id="RU004335"/>
    </source>
</evidence>
<dbReference type="InterPro" id="IPR012946">
    <property type="entry name" value="X8"/>
</dbReference>
<dbReference type="GO" id="GO:0005975">
    <property type="term" value="P:carbohydrate metabolic process"/>
    <property type="evidence" value="ECO:0007669"/>
    <property type="project" value="InterPro"/>
</dbReference>
<keyword evidence="5" id="KW-0472">Membrane</keyword>
<dbReference type="InterPro" id="IPR017853">
    <property type="entry name" value="GH"/>
</dbReference>
<keyword evidence="7 12" id="KW-0378">Hydrolase</keyword>
<protein>
    <recommendedName>
        <fullName evidence="4">glucan endo-1,3-beta-D-glucosidase</fullName>
        <ecNumber evidence="4">3.2.1.39</ecNumber>
    </recommendedName>
</protein>
<evidence type="ECO:0000256" key="3">
    <source>
        <dbReference type="ARBA" id="ARBA00008773"/>
    </source>
</evidence>
<dbReference type="SUPFAM" id="SSF51445">
    <property type="entry name" value="(Trans)glycosidases"/>
    <property type="match status" value="1"/>
</dbReference>
<proteinExistence type="inferred from homology"/>
<gene>
    <name evidence="15" type="ORF">LIER_39251</name>
</gene>
<keyword evidence="5" id="KW-0325">Glycoprotein</keyword>
<dbReference type="SMART" id="SM00768">
    <property type="entry name" value="X8"/>
    <property type="match status" value="1"/>
</dbReference>
<evidence type="ECO:0000256" key="4">
    <source>
        <dbReference type="ARBA" id="ARBA00012780"/>
    </source>
</evidence>
<comment type="caution">
    <text evidence="15">The sequence shown here is derived from an EMBL/GenBank/DDBJ whole genome shotgun (WGS) entry which is preliminary data.</text>
</comment>
<evidence type="ECO:0000256" key="8">
    <source>
        <dbReference type="ARBA" id="ARBA00022821"/>
    </source>
</evidence>
<dbReference type="AlphaFoldDB" id="A0AAV3QED8"/>
<comment type="catalytic activity">
    <reaction evidence="1">
        <text>Hydrolysis of (1-&gt;3)-beta-D-glucosidic linkages in (1-&gt;3)-beta-D-glucans.</text>
        <dbReference type="EC" id="3.2.1.39"/>
    </reaction>
</comment>
<evidence type="ECO:0000256" key="2">
    <source>
        <dbReference type="ARBA" id="ARBA00004609"/>
    </source>
</evidence>
<evidence type="ECO:0000256" key="5">
    <source>
        <dbReference type="ARBA" id="ARBA00022622"/>
    </source>
</evidence>
<dbReference type="Proteomes" id="UP001454036">
    <property type="component" value="Unassembled WGS sequence"/>
</dbReference>
<dbReference type="InterPro" id="IPR000490">
    <property type="entry name" value="Glyco_hydro_17"/>
</dbReference>
<dbReference type="GO" id="GO:0005886">
    <property type="term" value="C:plasma membrane"/>
    <property type="evidence" value="ECO:0007669"/>
    <property type="project" value="UniProtKB-SubCell"/>
</dbReference>
<keyword evidence="6" id="KW-0732">Signal</keyword>
<evidence type="ECO:0000313" key="16">
    <source>
        <dbReference type="Proteomes" id="UP001454036"/>
    </source>
</evidence>
<evidence type="ECO:0000256" key="10">
    <source>
        <dbReference type="ARBA" id="ARBA00023295"/>
    </source>
</evidence>
<comment type="similarity">
    <text evidence="3 11">Belongs to the glycosyl hydrolase 17 family.</text>
</comment>
<feature type="domain" description="X8" evidence="14">
    <location>
        <begin position="393"/>
        <end position="468"/>
    </location>
</feature>
<dbReference type="EMBL" id="BAABME010020821">
    <property type="protein sequence ID" value="GAA0161533.1"/>
    <property type="molecule type" value="Genomic_DNA"/>
</dbReference>
<dbReference type="Gene3D" id="1.20.58.1040">
    <property type="match status" value="1"/>
</dbReference>
<evidence type="ECO:0000259" key="14">
    <source>
        <dbReference type="SMART" id="SM00768"/>
    </source>
</evidence>
<feature type="compositionally biased region" description="Pro residues" evidence="13">
    <location>
        <begin position="374"/>
        <end position="389"/>
    </location>
</feature>
<feature type="region of interest" description="Disordered" evidence="13">
    <location>
        <begin position="358"/>
        <end position="393"/>
    </location>
</feature>
<evidence type="ECO:0000256" key="1">
    <source>
        <dbReference type="ARBA" id="ARBA00000382"/>
    </source>
</evidence>
<dbReference type="Pfam" id="PF00332">
    <property type="entry name" value="Glyco_hydro_17"/>
    <property type="match status" value="1"/>
</dbReference>
<evidence type="ECO:0000256" key="13">
    <source>
        <dbReference type="SAM" id="MobiDB-lite"/>
    </source>
</evidence>
<evidence type="ECO:0000256" key="9">
    <source>
        <dbReference type="ARBA" id="ARBA00023157"/>
    </source>
</evidence>
<dbReference type="PROSITE" id="PS00587">
    <property type="entry name" value="GLYCOSYL_HYDROL_F17"/>
    <property type="match status" value="1"/>
</dbReference>
<dbReference type="GO" id="GO:0042973">
    <property type="term" value="F:glucan endo-1,3-beta-D-glucosidase activity"/>
    <property type="evidence" value="ECO:0007669"/>
    <property type="project" value="UniProtKB-EC"/>
</dbReference>
<keyword evidence="5" id="KW-0336">GPI-anchor</keyword>
<dbReference type="Pfam" id="PF07983">
    <property type="entry name" value="X8"/>
    <property type="match status" value="1"/>
</dbReference>
<dbReference type="PANTHER" id="PTHR32227">
    <property type="entry name" value="GLUCAN ENDO-1,3-BETA-GLUCOSIDASE BG1-RELATED-RELATED"/>
    <property type="match status" value="1"/>
</dbReference>
<dbReference type="InterPro" id="IPR044965">
    <property type="entry name" value="Glyco_hydro_17_plant"/>
</dbReference>
<comment type="subcellular location">
    <subcellularLocation>
        <location evidence="2">Cell membrane</location>
        <topology evidence="2">Lipid-anchor</topology>
        <topology evidence="2">GPI-anchor</topology>
    </subcellularLocation>
</comment>
<dbReference type="Gene3D" id="3.20.20.80">
    <property type="entry name" value="Glycosidases"/>
    <property type="match status" value="1"/>
</dbReference>
<name>A0AAV3QED8_LITER</name>
<dbReference type="GO" id="GO:0098552">
    <property type="term" value="C:side of membrane"/>
    <property type="evidence" value="ECO:0007669"/>
    <property type="project" value="UniProtKB-KW"/>
</dbReference>
<keyword evidence="9" id="KW-1015">Disulfide bond</keyword>
<reference evidence="15 16" key="1">
    <citation type="submission" date="2024-01" db="EMBL/GenBank/DDBJ databases">
        <title>The complete chloroplast genome sequence of Lithospermum erythrorhizon: insights into the phylogenetic relationship among Boraginaceae species and the maternal lineages of purple gromwells.</title>
        <authorList>
            <person name="Okada T."/>
            <person name="Watanabe K."/>
        </authorList>
    </citation>
    <scope>NUCLEOTIDE SEQUENCE [LARGE SCALE GENOMIC DNA]</scope>
</reference>
<keyword evidence="16" id="KW-1185">Reference proteome</keyword>
<evidence type="ECO:0000256" key="7">
    <source>
        <dbReference type="ARBA" id="ARBA00022801"/>
    </source>
</evidence>
<keyword evidence="5" id="KW-0449">Lipoprotein</keyword>
<keyword evidence="10 12" id="KW-0326">Glycosidase</keyword>
<dbReference type="GO" id="GO:0006952">
    <property type="term" value="P:defense response"/>
    <property type="evidence" value="ECO:0007669"/>
    <property type="project" value="UniProtKB-KW"/>
</dbReference>
<accession>A0AAV3QED8</accession>
<evidence type="ECO:0000313" key="15">
    <source>
        <dbReference type="EMBL" id="GAA0161533.1"/>
    </source>
</evidence>
<evidence type="ECO:0000256" key="6">
    <source>
        <dbReference type="ARBA" id="ARBA00022729"/>
    </source>
</evidence>
<dbReference type="FunFam" id="3.20.20.80:FF:000002">
    <property type="entry name" value="Glucan endo-1,3-beta-glucosidase 3"/>
    <property type="match status" value="1"/>
</dbReference>
<evidence type="ECO:0000256" key="12">
    <source>
        <dbReference type="RuleBase" id="RU004336"/>
    </source>
</evidence>